<evidence type="ECO:0000313" key="2">
    <source>
        <dbReference type="Proteomes" id="UP000242287"/>
    </source>
</evidence>
<dbReference type="EMBL" id="KZ301981">
    <property type="protein sequence ID" value="PFH52122.1"/>
    <property type="molecule type" value="Genomic_DNA"/>
</dbReference>
<accession>A0A2A9NWN3</accession>
<name>A0A2A9NWN3_9AGAR</name>
<keyword evidence="2" id="KW-1185">Reference proteome</keyword>
<dbReference type="Proteomes" id="UP000242287">
    <property type="component" value="Unassembled WGS sequence"/>
</dbReference>
<proteinExistence type="predicted"/>
<protein>
    <recommendedName>
        <fullName evidence="3">Phosphoribulokinase/uridine kinase domain-containing protein</fullName>
    </recommendedName>
</protein>
<dbReference type="OrthoDB" id="347435at2759"/>
<dbReference type="AlphaFoldDB" id="A0A2A9NWN3"/>
<dbReference type="PANTHER" id="PTHR10285">
    <property type="entry name" value="URIDINE KINASE"/>
    <property type="match status" value="1"/>
</dbReference>
<dbReference type="InterPro" id="IPR027417">
    <property type="entry name" value="P-loop_NTPase"/>
</dbReference>
<reference evidence="1 2" key="1">
    <citation type="submission" date="2014-02" db="EMBL/GenBank/DDBJ databases">
        <title>Transposable element dynamics among asymbiotic and ectomycorrhizal Amanita fungi.</title>
        <authorList>
            <consortium name="DOE Joint Genome Institute"/>
            <person name="Hess J."/>
            <person name="Skrede I."/>
            <person name="Wolfe B."/>
            <person name="LaButti K."/>
            <person name="Ohm R.A."/>
            <person name="Grigoriev I.V."/>
            <person name="Pringle A."/>
        </authorList>
    </citation>
    <scope>NUCLEOTIDE SEQUENCE [LARGE SCALE GENOMIC DNA]</scope>
    <source>
        <strain evidence="1 2">SKay4041</strain>
    </source>
</reference>
<dbReference type="SUPFAM" id="SSF52540">
    <property type="entry name" value="P-loop containing nucleoside triphosphate hydrolases"/>
    <property type="match status" value="1"/>
</dbReference>
<gene>
    <name evidence="1" type="ORF">AMATHDRAFT_140877</name>
</gene>
<organism evidence="1 2">
    <name type="scientific">Amanita thiersii Skay4041</name>
    <dbReference type="NCBI Taxonomy" id="703135"/>
    <lineage>
        <taxon>Eukaryota</taxon>
        <taxon>Fungi</taxon>
        <taxon>Dikarya</taxon>
        <taxon>Basidiomycota</taxon>
        <taxon>Agaricomycotina</taxon>
        <taxon>Agaricomycetes</taxon>
        <taxon>Agaricomycetidae</taxon>
        <taxon>Agaricales</taxon>
        <taxon>Pluteineae</taxon>
        <taxon>Amanitaceae</taxon>
        <taxon>Amanita</taxon>
    </lineage>
</organism>
<dbReference type="Gene3D" id="3.40.50.300">
    <property type="entry name" value="P-loop containing nucleotide triphosphate hydrolases"/>
    <property type="match status" value="1"/>
</dbReference>
<sequence length="306" mass="34899">MSIIDLISSRILAQLKVLQHRPLFVALQGPQGSGKTYAANLLRGHLSAPPHNLHVAILSIDDLYLPHSALRSLADSNPHNCLWNGRGQPGTHDIDLGVRVFESLRDGVSDVELPRFDKSLHNGEGDRLPMDGNGVVVKQPPCLDVVILEGWCVGFYPISSEELERRWQNQWKQERKLLGLEENEVARLGDIVEVNEKLRDYVRLWNFIDLFIQIKPVEYLASQHTSQYSIIYKWRLEQEHYMKAMNGGRGMSDKSVKTFVDRYIPGYVFFGERAPDETVHTEPKWVGKGLTIFIDEDRKPVSFSTL</sequence>
<evidence type="ECO:0008006" key="3">
    <source>
        <dbReference type="Google" id="ProtNLM"/>
    </source>
</evidence>
<evidence type="ECO:0000313" key="1">
    <source>
        <dbReference type="EMBL" id="PFH52122.1"/>
    </source>
</evidence>
<dbReference type="STRING" id="703135.A0A2A9NWN3"/>